<dbReference type="GO" id="GO:0005198">
    <property type="term" value="F:structural molecule activity"/>
    <property type="evidence" value="ECO:0007669"/>
    <property type="project" value="TreeGrafter"/>
</dbReference>
<dbReference type="OrthoDB" id="21449at2759"/>
<keyword evidence="7" id="KW-1185">Reference proteome</keyword>
<feature type="compositionally biased region" description="Polar residues" evidence="4">
    <location>
        <begin position="314"/>
        <end position="324"/>
    </location>
</feature>
<dbReference type="GO" id="GO:0046982">
    <property type="term" value="F:protein heterodimerization activity"/>
    <property type="evidence" value="ECO:0007669"/>
    <property type="project" value="InterPro"/>
</dbReference>
<feature type="coiled-coil region" evidence="3">
    <location>
        <begin position="515"/>
        <end position="542"/>
    </location>
</feature>
<evidence type="ECO:0000256" key="2">
    <source>
        <dbReference type="PROSITE-ProRule" id="PRU00035"/>
    </source>
</evidence>
<dbReference type="GO" id="GO:0000124">
    <property type="term" value="C:SAGA complex"/>
    <property type="evidence" value="ECO:0007669"/>
    <property type="project" value="InterPro"/>
</dbReference>
<dbReference type="SMART" id="SM00297">
    <property type="entry name" value="BROMO"/>
    <property type="match status" value="1"/>
</dbReference>
<dbReference type="PANTHER" id="PTHR47343">
    <property type="entry name" value="TRANSCRIPTIONAL ACTIVATOR SPT7"/>
    <property type="match status" value="1"/>
</dbReference>
<dbReference type="PRINTS" id="PR00503">
    <property type="entry name" value="BROMODOMAIN"/>
</dbReference>
<evidence type="ECO:0000256" key="4">
    <source>
        <dbReference type="SAM" id="MobiDB-lite"/>
    </source>
</evidence>
<name>A0A0D7AJI9_9AGAR</name>
<keyword evidence="1 2" id="KW-0103">Bromodomain</keyword>
<dbReference type="InterPro" id="IPR001487">
    <property type="entry name" value="Bromodomain"/>
</dbReference>
<feature type="region of interest" description="Disordered" evidence="4">
    <location>
        <begin position="307"/>
        <end position="345"/>
    </location>
</feature>
<feature type="region of interest" description="Disordered" evidence="4">
    <location>
        <begin position="680"/>
        <end position="796"/>
    </location>
</feature>
<feature type="domain" description="Bromo" evidence="5">
    <location>
        <begin position="55"/>
        <end position="125"/>
    </location>
</feature>
<dbReference type="SUPFAM" id="SSF47370">
    <property type="entry name" value="Bromodomain"/>
    <property type="match status" value="1"/>
</dbReference>
<dbReference type="GO" id="GO:0006325">
    <property type="term" value="P:chromatin organization"/>
    <property type="evidence" value="ECO:0007669"/>
    <property type="project" value="UniProtKB-ARBA"/>
</dbReference>
<feature type="compositionally biased region" description="Polar residues" evidence="4">
    <location>
        <begin position="180"/>
        <end position="193"/>
    </location>
</feature>
<evidence type="ECO:0000256" key="1">
    <source>
        <dbReference type="ARBA" id="ARBA00023117"/>
    </source>
</evidence>
<dbReference type="Proteomes" id="UP000054144">
    <property type="component" value="Unassembled WGS sequence"/>
</dbReference>
<dbReference type="EMBL" id="KN881650">
    <property type="protein sequence ID" value="KIY51471.1"/>
    <property type="molecule type" value="Genomic_DNA"/>
</dbReference>
<dbReference type="Gene3D" id="1.10.20.10">
    <property type="entry name" value="Histone, subunit A"/>
    <property type="match status" value="1"/>
</dbReference>
<accession>A0A0D7AJI9</accession>
<dbReference type="Pfam" id="PF00439">
    <property type="entry name" value="Bromodomain"/>
    <property type="match status" value="1"/>
</dbReference>
<evidence type="ECO:0000313" key="6">
    <source>
        <dbReference type="EMBL" id="KIY51471.1"/>
    </source>
</evidence>
<feature type="region of interest" description="Disordered" evidence="4">
    <location>
        <begin position="149"/>
        <end position="206"/>
    </location>
</feature>
<gene>
    <name evidence="6" type="ORF">FISHEDRAFT_36889</name>
</gene>
<dbReference type="GO" id="GO:0006357">
    <property type="term" value="P:regulation of transcription by RNA polymerase II"/>
    <property type="evidence" value="ECO:0007669"/>
    <property type="project" value="TreeGrafter"/>
</dbReference>
<feature type="compositionally biased region" description="Basic residues" evidence="4">
    <location>
        <begin position="326"/>
        <end position="335"/>
    </location>
</feature>
<dbReference type="InterPro" id="IPR036427">
    <property type="entry name" value="Bromodomain-like_sf"/>
</dbReference>
<dbReference type="PROSITE" id="PS50014">
    <property type="entry name" value="BROMODOMAIN_2"/>
    <property type="match status" value="1"/>
</dbReference>
<feature type="region of interest" description="Disordered" evidence="4">
    <location>
        <begin position="244"/>
        <end position="289"/>
    </location>
</feature>
<dbReference type="CDD" id="cd22927">
    <property type="entry name" value="HFD_SPT7"/>
    <property type="match status" value="1"/>
</dbReference>
<dbReference type="GO" id="GO:0046695">
    <property type="term" value="C:SLIK (SAGA-like) complex"/>
    <property type="evidence" value="ECO:0007669"/>
    <property type="project" value="InterPro"/>
</dbReference>
<sequence>NLLRTLTQSQTKVVSSDLKLLLANVKAERVHDGKAGDQFYESLDNLLAEIRTVTMDNHDAEAFLKPVLRADYPDYFTIITNPMDLSTMTRKVKNKQYKSKREFQDDLDLIWSNCFTYNSSDNHPLRQCASRLRAKAECLLRYVTDRKDRANPPIPSQLSSDAPSSNGIARRKVNGVRPGTSLSRSVSSETYPQSRKHQSFAESPAILRTRAGMSEFMDIDNFVEGKPGSSSMTILGRHYSRQVSRVGDEASFTPSEDGGSGDKRKLLDGPSSPRKRARQDADDTSSDDAELTNLWWDAVETDSLLGNGLPTLRFPSSSAVKTYNRSGKRRSKQGRPKPPPPPKALLTLMNANIRTIKRVRQTHAKFSNLVSAQSNENNEDGDGPTVDPPPSTLLVTTVSGDDETVIDDQVDERPWRLRGRGKAGIEMGEANATHCLRWAGSKVLEHSGFQGTSSAALDVLAGVASDYLFNIGRTLQYLSDKYGHVMTPEEIVLHALFEGGVSGVPDLERHITDDIERYGARLRDLEKKLSNAYRDITSVEEIDDEGLFTMNDEDETSALAMGDFADVLGEDYLGLRELGIAAEFGIANLTVPKRLFLGKKAKGALVHNGLPKEPPLPYPPPPPLECLDSAHLDEQIGLLQPYFRERIEAIRPLPTTVVSTPAALPIPSLPSVFIPSLSGPSLPGMTQPPRPPVVLPDDVPAPSQTKVGPLGQIIRPSVATKKKKSQDGDRGSVGTAAADAVPTKKEPAPKKKKANQGIGSGNWKRQKSGDRQQSQSLLPPPPPSSQPQPPVVTASA</sequence>
<evidence type="ECO:0000256" key="3">
    <source>
        <dbReference type="SAM" id="Coils"/>
    </source>
</evidence>
<evidence type="ECO:0000313" key="7">
    <source>
        <dbReference type="Proteomes" id="UP000054144"/>
    </source>
</evidence>
<dbReference type="InterPro" id="IPR037782">
    <property type="entry name" value="Spt7"/>
</dbReference>
<feature type="non-terminal residue" evidence="6">
    <location>
        <position position="1"/>
    </location>
</feature>
<dbReference type="InterPro" id="IPR009072">
    <property type="entry name" value="Histone-fold"/>
</dbReference>
<keyword evidence="3" id="KW-0175">Coiled coil</keyword>
<feature type="compositionally biased region" description="Pro residues" evidence="4">
    <location>
        <begin position="778"/>
        <end position="790"/>
    </location>
</feature>
<organism evidence="6 7">
    <name type="scientific">Fistulina hepatica ATCC 64428</name>
    <dbReference type="NCBI Taxonomy" id="1128425"/>
    <lineage>
        <taxon>Eukaryota</taxon>
        <taxon>Fungi</taxon>
        <taxon>Dikarya</taxon>
        <taxon>Basidiomycota</taxon>
        <taxon>Agaricomycotina</taxon>
        <taxon>Agaricomycetes</taxon>
        <taxon>Agaricomycetidae</taxon>
        <taxon>Agaricales</taxon>
        <taxon>Fistulinaceae</taxon>
        <taxon>Fistulina</taxon>
    </lineage>
</organism>
<feature type="compositionally biased region" description="Polar residues" evidence="4">
    <location>
        <begin position="156"/>
        <end position="167"/>
    </location>
</feature>
<dbReference type="AlphaFoldDB" id="A0A0D7AJI9"/>
<proteinExistence type="predicted"/>
<reference evidence="6 7" key="1">
    <citation type="journal article" date="2015" name="Fungal Genet. Biol.">
        <title>Evolution of novel wood decay mechanisms in Agaricales revealed by the genome sequences of Fistulina hepatica and Cylindrobasidium torrendii.</title>
        <authorList>
            <person name="Floudas D."/>
            <person name="Held B.W."/>
            <person name="Riley R."/>
            <person name="Nagy L.G."/>
            <person name="Koehler G."/>
            <person name="Ransdell A.S."/>
            <person name="Younus H."/>
            <person name="Chow J."/>
            <person name="Chiniquy J."/>
            <person name="Lipzen A."/>
            <person name="Tritt A."/>
            <person name="Sun H."/>
            <person name="Haridas S."/>
            <person name="LaButti K."/>
            <person name="Ohm R.A."/>
            <person name="Kues U."/>
            <person name="Blanchette R.A."/>
            <person name="Grigoriev I.V."/>
            <person name="Minto R.E."/>
            <person name="Hibbett D.S."/>
        </authorList>
    </citation>
    <scope>NUCLEOTIDE SEQUENCE [LARGE SCALE GENOMIC DNA]</scope>
    <source>
        <strain evidence="6 7">ATCC 64428</strain>
    </source>
</reference>
<protein>
    <recommendedName>
        <fullName evidence="5">Bromo domain-containing protein</fullName>
    </recommendedName>
</protein>
<dbReference type="Gene3D" id="1.20.920.10">
    <property type="entry name" value="Bromodomain-like"/>
    <property type="match status" value="1"/>
</dbReference>
<evidence type="ECO:0000259" key="5">
    <source>
        <dbReference type="PROSITE" id="PS50014"/>
    </source>
</evidence>
<dbReference type="PANTHER" id="PTHR47343:SF1">
    <property type="entry name" value="TRANSCRIPTIONAL ACTIVATOR SPT7"/>
    <property type="match status" value="1"/>
</dbReference>